<organism evidence="5 6">
    <name type="scientific">Nannocystis bainbridge</name>
    <dbReference type="NCBI Taxonomy" id="2995303"/>
    <lineage>
        <taxon>Bacteria</taxon>
        <taxon>Pseudomonadati</taxon>
        <taxon>Myxococcota</taxon>
        <taxon>Polyangia</taxon>
        <taxon>Nannocystales</taxon>
        <taxon>Nannocystaceae</taxon>
        <taxon>Nannocystis</taxon>
    </lineage>
</organism>
<dbReference type="PROSITE" id="PS50110">
    <property type="entry name" value="RESPONSE_REGULATORY"/>
    <property type="match status" value="1"/>
</dbReference>
<evidence type="ECO:0000256" key="3">
    <source>
        <dbReference type="SAM" id="MobiDB-lite"/>
    </source>
</evidence>
<name>A0ABT5E0V4_9BACT</name>
<dbReference type="Pfam" id="PF00072">
    <property type="entry name" value="Response_reg"/>
    <property type="match status" value="1"/>
</dbReference>
<dbReference type="InterPro" id="IPR050595">
    <property type="entry name" value="Bact_response_regulator"/>
</dbReference>
<feature type="modified residue" description="4-aspartylphosphate" evidence="2">
    <location>
        <position position="53"/>
    </location>
</feature>
<evidence type="ECO:0000256" key="1">
    <source>
        <dbReference type="ARBA" id="ARBA00022553"/>
    </source>
</evidence>
<protein>
    <submittedName>
        <fullName evidence="5">Response regulator</fullName>
    </submittedName>
</protein>
<keyword evidence="1 2" id="KW-0597">Phosphoprotein</keyword>
<dbReference type="InterPro" id="IPR011006">
    <property type="entry name" value="CheY-like_superfamily"/>
</dbReference>
<proteinExistence type="predicted"/>
<evidence type="ECO:0000313" key="6">
    <source>
        <dbReference type="Proteomes" id="UP001221686"/>
    </source>
</evidence>
<feature type="compositionally biased region" description="Low complexity" evidence="3">
    <location>
        <begin position="181"/>
        <end position="200"/>
    </location>
</feature>
<dbReference type="PANTHER" id="PTHR44591:SF3">
    <property type="entry name" value="RESPONSE REGULATORY DOMAIN-CONTAINING PROTEIN"/>
    <property type="match status" value="1"/>
</dbReference>
<evidence type="ECO:0000256" key="2">
    <source>
        <dbReference type="PROSITE-ProRule" id="PRU00169"/>
    </source>
</evidence>
<accession>A0ABT5E0V4</accession>
<reference evidence="5 6" key="1">
    <citation type="submission" date="2022-11" db="EMBL/GenBank/DDBJ databases">
        <title>Minimal conservation of predation-associated metabolite biosynthetic gene clusters underscores biosynthetic potential of Myxococcota including descriptions for ten novel species: Archangium lansinium sp. nov., Myxococcus landrumus sp. nov., Nannocystis bai.</title>
        <authorList>
            <person name="Ahearne A."/>
            <person name="Stevens C."/>
            <person name="Dowd S."/>
        </authorList>
    </citation>
    <scope>NUCLEOTIDE SEQUENCE [LARGE SCALE GENOMIC DNA]</scope>
    <source>
        <strain evidence="5 6">BB15-2</strain>
    </source>
</reference>
<dbReference type="EMBL" id="JAQNDL010000002">
    <property type="protein sequence ID" value="MDC0719498.1"/>
    <property type="molecule type" value="Genomic_DNA"/>
</dbReference>
<dbReference type="InterPro" id="IPR001789">
    <property type="entry name" value="Sig_transdc_resp-reg_receiver"/>
</dbReference>
<comment type="caution">
    <text evidence="5">The sequence shown here is derived from an EMBL/GenBank/DDBJ whole genome shotgun (WGS) entry which is preliminary data.</text>
</comment>
<dbReference type="Proteomes" id="UP001221686">
    <property type="component" value="Unassembled WGS sequence"/>
</dbReference>
<feature type="compositionally biased region" description="Low complexity" evidence="3">
    <location>
        <begin position="155"/>
        <end position="173"/>
    </location>
</feature>
<dbReference type="RefSeq" id="WP_272088009.1">
    <property type="nucleotide sequence ID" value="NZ_JAQNDL010000002.1"/>
</dbReference>
<dbReference type="Gene3D" id="3.40.50.2300">
    <property type="match status" value="1"/>
</dbReference>
<evidence type="ECO:0000259" key="4">
    <source>
        <dbReference type="PROSITE" id="PS50110"/>
    </source>
</evidence>
<feature type="domain" description="Response regulatory" evidence="4">
    <location>
        <begin position="4"/>
        <end position="122"/>
    </location>
</feature>
<dbReference type="SUPFAM" id="SSF52172">
    <property type="entry name" value="CheY-like"/>
    <property type="match status" value="1"/>
</dbReference>
<evidence type="ECO:0000313" key="5">
    <source>
        <dbReference type="EMBL" id="MDC0719498.1"/>
    </source>
</evidence>
<dbReference type="PANTHER" id="PTHR44591">
    <property type="entry name" value="STRESS RESPONSE REGULATOR PROTEIN 1"/>
    <property type="match status" value="1"/>
</dbReference>
<feature type="compositionally biased region" description="Pro residues" evidence="3">
    <location>
        <begin position="137"/>
        <end position="154"/>
    </location>
</feature>
<feature type="region of interest" description="Disordered" evidence="3">
    <location>
        <begin position="123"/>
        <end position="208"/>
    </location>
</feature>
<gene>
    <name evidence="5" type="ORF">POL25_21510</name>
</gene>
<keyword evidence="6" id="KW-1185">Reference proteome</keyword>
<sequence length="293" mass="29612">MPTKILAIDDSKTMRLAIKITFAAEDYDVVAVSKGSEAVARAKQMPADVLIVDAALAAGEPSGYDVVKAIRADPDTAHIPVLLLVSNQVGIDEAQVQASGANGAMIKPFDTQEMLEKVTALAQGKPISSGKTVPKTAPAPQPTAAPARPAPAVAPTPVAAAPTPVAARPVQAPSTPPAAAPKPAVAATPTPAARPAATPASGGNKNFPAAFASGEDMASKIPIATPIPFAPADAPSAGMLKRLQAAGGAGTGLDPKAVQALLSLSRDVIEQVVWEVVPDMAEQILARGQQARH</sequence>
<dbReference type="SMART" id="SM00448">
    <property type="entry name" value="REC"/>
    <property type="match status" value="1"/>
</dbReference>